<name>A0ABS2QUV3_9BACI</name>
<keyword evidence="1" id="KW-1133">Transmembrane helix</keyword>
<accession>A0ABS2QUV3</accession>
<comment type="caution">
    <text evidence="2">The sequence shown here is derived from an EMBL/GenBank/DDBJ whole genome shotgun (WGS) entry which is preliminary data.</text>
</comment>
<evidence type="ECO:0000256" key="1">
    <source>
        <dbReference type="SAM" id="Phobius"/>
    </source>
</evidence>
<sequence>MKRGRVFFTISAISMTVCWDEIFKYIAFFVPLETFYEIGLMITVFLIGVAGALFASKKMTSYMIQKTM</sequence>
<dbReference type="EMBL" id="JAFBFC010000003">
    <property type="protein sequence ID" value="MBM7703058.1"/>
    <property type="molecule type" value="Genomic_DNA"/>
</dbReference>
<keyword evidence="1" id="KW-0812">Transmembrane</keyword>
<evidence type="ECO:0000313" key="3">
    <source>
        <dbReference type="Proteomes" id="UP000809829"/>
    </source>
</evidence>
<proteinExistence type="predicted"/>
<feature type="transmembrane region" description="Helical" evidence="1">
    <location>
        <begin position="34"/>
        <end position="56"/>
    </location>
</feature>
<reference evidence="2 3" key="1">
    <citation type="submission" date="2021-01" db="EMBL/GenBank/DDBJ databases">
        <title>Genomic Encyclopedia of Type Strains, Phase IV (KMG-IV): sequencing the most valuable type-strain genomes for metagenomic binning, comparative biology and taxonomic classification.</title>
        <authorList>
            <person name="Goeker M."/>
        </authorList>
    </citation>
    <scope>NUCLEOTIDE SEQUENCE [LARGE SCALE GENOMIC DNA]</scope>
    <source>
        <strain evidence="2 3">DSM 104297</strain>
    </source>
</reference>
<dbReference type="RefSeq" id="WP_205186534.1">
    <property type="nucleotide sequence ID" value="NZ_JAFBFC010000003.1"/>
</dbReference>
<keyword evidence="3" id="KW-1185">Reference proteome</keyword>
<organism evidence="2 3">
    <name type="scientific">Priestia iocasae</name>
    <dbReference type="NCBI Taxonomy" id="2291674"/>
    <lineage>
        <taxon>Bacteria</taxon>
        <taxon>Bacillati</taxon>
        <taxon>Bacillota</taxon>
        <taxon>Bacilli</taxon>
        <taxon>Bacillales</taxon>
        <taxon>Bacillaceae</taxon>
        <taxon>Priestia</taxon>
    </lineage>
</organism>
<evidence type="ECO:0000313" key="2">
    <source>
        <dbReference type="EMBL" id="MBM7703058.1"/>
    </source>
</evidence>
<gene>
    <name evidence="2" type="ORF">JOC83_001905</name>
</gene>
<dbReference type="Proteomes" id="UP000809829">
    <property type="component" value="Unassembled WGS sequence"/>
</dbReference>
<protein>
    <submittedName>
        <fullName evidence="2">Uncharacterized protein</fullName>
    </submittedName>
</protein>
<keyword evidence="1" id="KW-0472">Membrane</keyword>